<dbReference type="GO" id="GO:0071555">
    <property type="term" value="P:cell wall organization"/>
    <property type="evidence" value="ECO:0007669"/>
    <property type="project" value="UniProtKB-UniRule"/>
</dbReference>
<dbReference type="GO" id="GO:0042546">
    <property type="term" value="P:cell wall biogenesis"/>
    <property type="evidence" value="ECO:0007669"/>
    <property type="project" value="InterPro"/>
</dbReference>
<evidence type="ECO:0000256" key="1">
    <source>
        <dbReference type="ARBA" id="ARBA00010481"/>
    </source>
</evidence>
<evidence type="ECO:0000313" key="9">
    <source>
        <dbReference type="Proteomes" id="UP000585474"/>
    </source>
</evidence>
<keyword evidence="6 7" id="KW-0961">Cell wall biogenesis/degradation</keyword>
<evidence type="ECO:0000256" key="4">
    <source>
        <dbReference type="ARBA" id="ARBA00023034"/>
    </source>
</evidence>
<dbReference type="EC" id="2.4.1.-" evidence="7"/>
<dbReference type="GO" id="GO:0032580">
    <property type="term" value="C:Golgi cisterna membrane"/>
    <property type="evidence" value="ECO:0007669"/>
    <property type="project" value="UniProtKB-SubCell"/>
</dbReference>
<dbReference type="OrthoDB" id="428346at2759"/>
<evidence type="ECO:0000256" key="2">
    <source>
        <dbReference type="ARBA" id="ARBA00022676"/>
    </source>
</evidence>
<evidence type="ECO:0000313" key="8">
    <source>
        <dbReference type="EMBL" id="GFZ12116.1"/>
    </source>
</evidence>
<dbReference type="GO" id="GO:0009969">
    <property type="term" value="P:xyloglucan biosynthetic process"/>
    <property type="evidence" value="ECO:0007669"/>
    <property type="project" value="TreeGrafter"/>
</dbReference>
<comment type="subcellular location">
    <subcellularLocation>
        <location evidence="7">Golgi apparatus</location>
        <location evidence="7">Golgi stack membrane</location>
        <topology evidence="7">Single-pass type II membrane protein</topology>
    </subcellularLocation>
</comment>
<dbReference type="PANTHER" id="PTHR31889:SF2">
    <property type="entry name" value="FUCOSYLTRANSFERASE 3"/>
    <property type="match status" value="1"/>
</dbReference>
<comment type="caution">
    <text evidence="8">The sequence shown here is derived from an EMBL/GenBank/DDBJ whole genome shotgun (WGS) entry which is preliminary data.</text>
</comment>
<comment type="function">
    <text evidence="7">May be involved in cell wall biosynthesis.</text>
</comment>
<keyword evidence="4 7" id="KW-0333">Golgi apparatus</keyword>
<accession>A0A7J0GMS0</accession>
<proteinExistence type="inferred from homology"/>
<dbReference type="GO" id="GO:0008107">
    <property type="term" value="F:galactoside 2-alpha-L-fucosyltransferase activity"/>
    <property type="evidence" value="ECO:0007669"/>
    <property type="project" value="InterPro"/>
</dbReference>
<dbReference type="Proteomes" id="UP000585474">
    <property type="component" value="Unassembled WGS sequence"/>
</dbReference>
<organism evidence="8 9">
    <name type="scientific">Actinidia rufa</name>
    <dbReference type="NCBI Taxonomy" id="165716"/>
    <lineage>
        <taxon>Eukaryota</taxon>
        <taxon>Viridiplantae</taxon>
        <taxon>Streptophyta</taxon>
        <taxon>Embryophyta</taxon>
        <taxon>Tracheophyta</taxon>
        <taxon>Spermatophyta</taxon>
        <taxon>Magnoliopsida</taxon>
        <taxon>eudicotyledons</taxon>
        <taxon>Gunneridae</taxon>
        <taxon>Pentapetalae</taxon>
        <taxon>asterids</taxon>
        <taxon>Ericales</taxon>
        <taxon>Actinidiaceae</taxon>
        <taxon>Actinidia</taxon>
    </lineage>
</organism>
<comment type="similarity">
    <text evidence="1 7">Belongs to the glycosyltransferase 37 family.</text>
</comment>
<dbReference type="EMBL" id="BJWL01000023">
    <property type="protein sequence ID" value="GFZ12116.1"/>
    <property type="molecule type" value="Genomic_DNA"/>
</dbReference>
<dbReference type="AlphaFoldDB" id="A0A7J0GMS0"/>
<reference evidence="8 9" key="1">
    <citation type="submission" date="2019-07" db="EMBL/GenBank/DDBJ databases">
        <title>De Novo Assembly of kiwifruit Actinidia rufa.</title>
        <authorList>
            <person name="Sugita-Konishi S."/>
            <person name="Sato K."/>
            <person name="Mori E."/>
            <person name="Abe Y."/>
            <person name="Kisaki G."/>
            <person name="Hamano K."/>
            <person name="Suezawa K."/>
            <person name="Otani M."/>
            <person name="Fukuda T."/>
            <person name="Manabe T."/>
            <person name="Gomi K."/>
            <person name="Tabuchi M."/>
            <person name="Akimitsu K."/>
            <person name="Kataoka I."/>
        </authorList>
    </citation>
    <scope>NUCLEOTIDE SEQUENCE [LARGE SCALE GENOMIC DNA]</scope>
    <source>
        <strain evidence="9">cv. Fuchu</strain>
    </source>
</reference>
<keyword evidence="5" id="KW-0325">Glycoprotein</keyword>
<keyword evidence="3 7" id="KW-0808">Transferase</keyword>
<dbReference type="Pfam" id="PF03254">
    <property type="entry name" value="XG_FTase"/>
    <property type="match status" value="2"/>
</dbReference>
<name>A0A7J0GMS0_9ERIC</name>
<evidence type="ECO:0000256" key="3">
    <source>
        <dbReference type="ARBA" id="ARBA00022679"/>
    </source>
</evidence>
<evidence type="ECO:0000256" key="7">
    <source>
        <dbReference type="RuleBase" id="RU367004"/>
    </source>
</evidence>
<evidence type="ECO:0000256" key="5">
    <source>
        <dbReference type="ARBA" id="ARBA00023180"/>
    </source>
</evidence>
<keyword evidence="9" id="KW-1185">Reference proteome</keyword>
<dbReference type="PANTHER" id="PTHR31889">
    <property type="entry name" value="FUCOSYLTRANSFERASE 2-RELATED"/>
    <property type="match status" value="1"/>
</dbReference>
<protein>
    <recommendedName>
        <fullName evidence="7">Fucosyltransferase</fullName>
        <ecNumber evidence="7">2.4.1.-</ecNumber>
    </recommendedName>
</protein>
<dbReference type="InterPro" id="IPR004938">
    <property type="entry name" value="XG_FTase"/>
</dbReference>
<gene>
    <name evidence="8" type="ORF">Acr_23g0005010</name>
</gene>
<keyword evidence="2 7" id="KW-0328">Glycosyltransferase</keyword>
<evidence type="ECO:0000256" key="6">
    <source>
        <dbReference type="ARBA" id="ARBA00023316"/>
    </source>
</evidence>
<sequence length="359" mass="41384">MISLFSFLLVSRSEDYSSQPIEVPKDKLLGGLLATGFDEKSYLSRYQSVLYGKALIREPSSYLISRILTLASAFLYAFLTNRVLLVDHGADMINLFCEPFPENNSTQTTVSSFLYLHLVHDYDDQDKLFFCDKDQTFMQHVAWLIMKTDNYFIPSLLLIPSFEKELRNLFPEKGTVFHFLGRYLFHPTNQAWDLITRYYQAYLAKADEKIGIQIRVFEKEDGPYRQHTLDQILACTLKENLLPEINPKKHIISPPGKNNTKAVLLSSLNSGYFEKNVKVWSEMYLLSLTDKLVTNSWSTFGYVAQGLGGLKPWILIKTVNETAPHLIDEPFRWNRVSTTLPSMTVRIRKELTLGCLFLM</sequence>